<evidence type="ECO:0000256" key="11">
    <source>
        <dbReference type="RuleBase" id="RU004253"/>
    </source>
</evidence>
<dbReference type="PANTHER" id="PTHR20857">
    <property type="entry name" value="THIAMINE-PHOSPHATE PYROPHOSPHORYLASE"/>
    <property type="match status" value="1"/>
</dbReference>
<gene>
    <name evidence="13" type="ORF">O9A_00702</name>
</gene>
<dbReference type="STRING" id="1134510.O9A_00702"/>
<evidence type="ECO:0000256" key="8">
    <source>
        <dbReference type="ARBA" id="ARBA00047851"/>
    </source>
</evidence>
<dbReference type="HOGENOM" id="CLU_018272_3_3_5"/>
<comment type="catalytic activity">
    <reaction evidence="9 10">
        <text>2-[(2R,5Z)-2-carboxy-4-methylthiazol-5(2H)-ylidene]ethyl phosphate + 4-amino-2-methyl-5-(diphosphooxymethyl)pyrimidine + 2 H(+) = thiamine phosphate + CO2 + diphosphate</text>
        <dbReference type="Rhea" id="RHEA:47844"/>
        <dbReference type="ChEBI" id="CHEBI:15378"/>
        <dbReference type="ChEBI" id="CHEBI:16526"/>
        <dbReference type="ChEBI" id="CHEBI:33019"/>
        <dbReference type="ChEBI" id="CHEBI:37575"/>
        <dbReference type="ChEBI" id="CHEBI:57841"/>
        <dbReference type="ChEBI" id="CHEBI:62899"/>
        <dbReference type="EC" id="2.5.1.3"/>
    </reaction>
</comment>
<proteinExistence type="inferred from homology"/>
<evidence type="ECO:0000256" key="4">
    <source>
        <dbReference type="ARBA" id="ARBA00022723"/>
    </source>
</evidence>
<dbReference type="RefSeq" id="WP_034458813.1">
    <property type="nucleotide sequence ID" value="NZ_CADEAH010000003.1"/>
</dbReference>
<dbReference type="AlphaFoldDB" id="A0A067WHN0"/>
<dbReference type="Proteomes" id="UP000027015">
    <property type="component" value="Unassembled WGS sequence"/>
</dbReference>
<evidence type="ECO:0000259" key="12">
    <source>
        <dbReference type="Pfam" id="PF02581"/>
    </source>
</evidence>
<dbReference type="GO" id="GO:0009229">
    <property type="term" value="P:thiamine diphosphate biosynthetic process"/>
    <property type="evidence" value="ECO:0007669"/>
    <property type="project" value="UniProtKB-UniPathway"/>
</dbReference>
<keyword evidence="14" id="KW-1185">Reference proteome</keyword>
<comment type="catalytic activity">
    <reaction evidence="7 10">
        <text>4-methyl-5-(2-phosphooxyethyl)-thiazole + 4-amino-2-methyl-5-(diphosphooxymethyl)pyrimidine + H(+) = thiamine phosphate + diphosphate</text>
        <dbReference type="Rhea" id="RHEA:22328"/>
        <dbReference type="ChEBI" id="CHEBI:15378"/>
        <dbReference type="ChEBI" id="CHEBI:33019"/>
        <dbReference type="ChEBI" id="CHEBI:37575"/>
        <dbReference type="ChEBI" id="CHEBI:57841"/>
        <dbReference type="ChEBI" id="CHEBI:58296"/>
        <dbReference type="EC" id="2.5.1.3"/>
    </reaction>
</comment>
<evidence type="ECO:0000256" key="9">
    <source>
        <dbReference type="ARBA" id="ARBA00047883"/>
    </source>
</evidence>
<dbReference type="OrthoDB" id="9794842at2"/>
<protein>
    <recommendedName>
        <fullName evidence="10">Thiamine-phosphate synthase</fullName>
        <ecNumber evidence="10">2.5.1.3</ecNumber>
    </recommendedName>
    <alternativeName>
        <fullName evidence="10">Thiamine-phosphate pyrophosphorylase</fullName>
    </alternativeName>
</protein>
<evidence type="ECO:0000256" key="10">
    <source>
        <dbReference type="RuleBase" id="RU003826"/>
    </source>
</evidence>
<evidence type="ECO:0000256" key="3">
    <source>
        <dbReference type="ARBA" id="ARBA00022679"/>
    </source>
</evidence>
<evidence type="ECO:0000256" key="7">
    <source>
        <dbReference type="ARBA" id="ARBA00047334"/>
    </source>
</evidence>
<comment type="caution">
    <text evidence="13">The sequence shown here is derived from an EMBL/GenBank/DDBJ whole genome shotgun (WGS) entry which is preliminary data.</text>
</comment>
<name>A0A067WHN0_9HYPH</name>
<dbReference type="EC" id="2.5.1.3" evidence="10"/>
<evidence type="ECO:0000256" key="6">
    <source>
        <dbReference type="ARBA" id="ARBA00022977"/>
    </source>
</evidence>
<dbReference type="PANTHER" id="PTHR20857:SF15">
    <property type="entry name" value="THIAMINE-PHOSPHATE SYNTHASE"/>
    <property type="match status" value="1"/>
</dbReference>
<keyword evidence="6 10" id="KW-0784">Thiamine biosynthesis</keyword>
<evidence type="ECO:0000256" key="2">
    <source>
        <dbReference type="ARBA" id="ARBA00005165"/>
    </source>
</evidence>
<evidence type="ECO:0000256" key="5">
    <source>
        <dbReference type="ARBA" id="ARBA00022842"/>
    </source>
</evidence>
<dbReference type="PATRIC" id="fig|1134510.3.peg.813"/>
<evidence type="ECO:0000313" key="14">
    <source>
        <dbReference type="Proteomes" id="UP000027015"/>
    </source>
</evidence>
<dbReference type="InterPro" id="IPR022998">
    <property type="entry name" value="ThiamineP_synth_TenI"/>
</dbReference>
<dbReference type="UniPathway" id="UPA00060">
    <property type="reaction ID" value="UER00141"/>
</dbReference>
<dbReference type="Pfam" id="PF02581">
    <property type="entry name" value="TMP-TENI"/>
    <property type="match status" value="1"/>
</dbReference>
<dbReference type="EMBL" id="AHPL01000007">
    <property type="protein sequence ID" value="KEC55422.1"/>
    <property type="molecule type" value="Genomic_DNA"/>
</dbReference>
<dbReference type="InterPro" id="IPR013785">
    <property type="entry name" value="Aldolase_TIM"/>
</dbReference>
<dbReference type="Gene3D" id="3.20.20.70">
    <property type="entry name" value="Aldolase class I"/>
    <property type="match status" value="1"/>
</dbReference>
<sequence>MKLDPFYLIVDNADWVERLVPVGIKLIQLRMKNENLKTIREHIKRAKNVCDKWGAQLIINDHWTIAIDEKCNFIHLGQDDLRNADLPAIRKNGIRFGLSTHDKRELDIALSVNPDYIALGPIYPTILKEMKWIPQGLEKIKQWRKQISALPLVGIGGLTPKRAIGVLKAGANSAAVVTDILLHKKPEERVRQWIKVTKAWR</sequence>
<dbReference type="GO" id="GO:0046872">
    <property type="term" value="F:metal ion binding"/>
    <property type="evidence" value="ECO:0007669"/>
    <property type="project" value="UniProtKB-KW"/>
</dbReference>
<reference evidence="13 14" key="1">
    <citation type="submission" date="2012-04" db="EMBL/GenBank/DDBJ databases">
        <title>The Genome Sequence of Bartonella koehlerae C-29.</title>
        <authorList>
            <consortium name="The Broad Institute Genome Sequencing Platform"/>
            <consortium name="The Broad Institute Genome Sequencing Center for Infectious Disease"/>
            <person name="Feldgarden M."/>
            <person name="Kirby J."/>
            <person name="Kosoy M."/>
            <person name="Birtles R."/>
            <person name="Probert W.S."/>
            <person name="Chiaraviglio L."/>
            <person name="Walker B."/>
            <person name="Young S.K."/>
            <person name="Zeng Q."/>
            <person name="Gargeya S."/>
            <person name="Fitzgerald M."/>
            <person name="Haas B."/>
            <person name="Abouelleil A."/>
            <person name="Alvarado L."/>
            <person name="Arachchi H.M."/>
            <person name="Berlin A.M."/>
            <person name="Chapman S.B."/>
            <person name="Goldberg J."/>
            <person name="Griggs A."/>
            <person name="Gujja S."/>
            <person name="Hansen M."/>
            <person name="Howarth C."/>
            <person name="Imamovic A."/>
            <person name="Larimer J."/>
            <person name="McCowen C."/>
            <person name="Montmayeur A."/>
            <person name="Murphy C."/>
            <person name="Neiman D."/>
            <person name="Pearson M."/>
            <person name="Priest M."/>
            <person name="Roberts A."/>
            <person name="Saif S."/>
            <person name="Shea T."/>
            <person name="Sisk P."/>
            <person name="Sykes S."/>
            <person name="Wortman J."/>
            <person name="Nusbaum C."/>
            <person name="Birren B."/>
        </authorList>
    </citation>
    <scope>NUCLEOTIDE SEQUENCE [LARGE SCALE GENOMIC DNA]</scope>
    <source>
        <strain evidence="13 14">C-29</strain>
    </source>
</reference>
<dbReference type="GO" id="GO:0009228">
    <property type="term" value="P:thiamine biosynthetic process"/>
    <property type="evidence" value="ECO:0007669"/>
    <property type="project" value="UniProtKB-KW"/>
</dbReference>
<evidence type="ECO:0000256" key="1">
    <source>
        <dbReference type="ARBA" id="ARBA00001946"/>
    </source>
</evidence>
<evidence type="ECO:0000313" key="13">
    <source>
        <dbReference type="EMBL" id="KEC55422.1"/>
    </source>
</evidence>
<dbReference type="SUPFAM" id="SSF51391">
    <property type="entry name" value="Thiamin phosphate synthase"/>
    <property type="match status" value="1"/>
</dbReference>
<dbReference type="eggNOG" id="COG0352">
    <property type="taxonomic scope" value="Bacteria"/>
</dbReference>
<keyword evidence="5" id="KW-0460">Magnesium</keyword>
<organism evidence="13 14">
    <name type="scientific">Bartonella koehlerae C-29</name>
    <dbReference type="NCBI Taxonomy" id="1134510"/>
    <lineage>
        <taxon>Bacteria</taxon>
        <taxon>Pseudomonadati</taxon>
        <taxon>Pseudomonadota</taxon>
        <taxon>Alphaproteobacteria</taxon>
        <taxon>Hyphomicrobiales</taxon>
        <taxon>Bartonellaceae</taxon>
        <taxon>Bartonella</taxon>
    </lineage>
</organism>
<dbReference type="InterPro" id="IPR034291">
    <property type="entry name" value="TMP_synthase"/>
</dbReference>
<accession>A0A067WHN0</accession>
<comment type="cofactor">
    <cofactor evidence="1">
        <name>Mg(2+)</name>
        <dbReference type="ChEBI" id="CHEBI:18420"/>
    </cofactor>
</comment>
<comment type="pathway">
    <text evidence="2 11">Cofactor biosynthesis; thiamine diphosphate biosynthesis; thiamine phosphate from 4-amino-2-methyl-5-diphosphomethylpyrimidine and 4-methyl-5-(2-phosphoethyl)-thiazole: step 1/1.</text>
</comment>
<dbReference type="NCBIfam" id="NF000734">
    <property type="entry name" value="PRK00043.1-5"/>
    <property type="match status" value="1"/>
</dbReference>
<keyword evidence="3 10" id="KW-0808">Transferase</keyword>
<dbReference type="InterPro" id="IPR036206">
    <property type="entry name" value="ThiamineP_synth_sf"/>
</dbReference>
<dbReference type="CDD" id="cd00564">
    <property type="entry name" value="TMP_TenI"/>
    <property type="match status" value="1"/>
</dbReference>
<keyword evidence="4" id="KW-0479">Metal-binding</keyword>
<dbReference type="NCBIfam" id="TIGR00693">
    <property type="entry name" value="thiE"/>
    <property type="match status" value="1"/>
</dbReference>
<comment type="similarity">
    <text evidence="10">Belongs to the thiamine-phosphate synthase family.</text>
</comment>
<dbReference type="GO" id="GO:0004789">
    <property type="term" value="F:thiamine-phosphate diphosphorylase activity"/>
    <property type="evidence" value="ECO:0007669"/>
    <property type="project" value="UniProtKB-EC"/>
</dbReference>
<feature type="domain" description="Thiamine phosphate synthase/TenI" evidence="12">
    <location>
        <begin position="12"/>
        <end position="180"/>
    </location>
</feature>
<dbReference type="GO" id="GO:0005737">
    <property type="term" value="C:cytoplasm"/>
    <property type="evidence" value="ECO:0007669"/>
    <property type="project" value="TreeGrafter"/>
</dbReference>
<comment type="catalytic activity">
    <reaction evidence="8 10">
        <text>2-(2-carboxy-4-methylthiazol-5-yl)ethyl phosphate + 4-amino-2-methyl-5-(diphosphooxymethyl)pyrimidine + 2 H(+) = thiamine phosphate + CO2 + diphosphate</text>
        <dbReference type="Rhea" id="RHEA:47848"/>
        <dbReference type="ChEBI" id="CHEBI:15378"/>
        <dbReference type="ChEBI" id="CHEBI:16526"/>
        <dbReference type="ChEBI" id="CHEBI:33019"/>
        <dbReference type="ChEBI" id="CHEBI:37575"/>
        <dbReference type="ChEBI" id="CHEBI:57841"/>
        <dbReference type="ChEBI" id="CHEBI:62890"/>
        <dbReference type="EC" id="2.5.1.3"/>
    </reaction>
</comment>